<gene>
    <name evidence="7" type="ORF">AN477_21735</name>
</gene>
<dbReference type="RefSeq" id="WP_054971270.1">
    <property type="nucleotide sequence ID" value="NZ_LJCO01000096.1"/>
</dbReference>
<feature type="transmembrane region" description="Helical" evidence="6">
    <location>
        <begin position="182"/>
        <end position="205"/>
    </location>
</feature>
<feature type="transmembrane region" description="Helical" evidence="6">
    <location>
        <begin position="46"/>
        <end position="64"/>
    </location>
</feature>
<evidence type="ECO:0008006" key="9">
    <source>
        <dbReference type="Google" id="ProtNLM"/>
    </source>
</evidence>
<comment type="subcellular location">
    <subcellularLocation>
        <location evidence="1">Cell membrane</location>
        <topology evidence="1">Multi-pass membrane protein</topology>
    </subcellularLocation>
</comment>
<protein>
    <recommendedName>
        <fullName evidence="9">Cytochrome c oxidase assembly protein</fullName>
    </recommendedName>
</protein>
<sequence>MLQMMSLWHPELIVMIGLIFFLYLYADRHVGKSAEQQATTKQKVMFAAYLIVLYGAMGSPIDAVAQNRSFSVFVLQMVLMTLVLPWLFLTGIPTWMARAVLQIRWIFRTVRVLTSPFVALIVYYGLASLFLLPVIFEANLKYNWLHIVDAWVLMAAAVFLWWPLLSPAPEIPRLSRGFQLGYILFGTNFMMPIPVLLAISQHLWYNSYNGIAPFHRLLANQQLGAVLMVVAMIVVYGFRAVLTFASYDGSSWYE</sequence>
<dbReference type="PATRIC" id="fig|471514.4.peg.1861"/>
<organism evidence="7 8">
    <name type="scientific">Alicyclobacillus ferrooxydans</name>
    <dbReference type="NCBI Taxonomy" id="471514"/>
    <lineage>
        <taxon>Bacteria</taxon>
        <taxon>Bacillati</taxon>
        <taxon>Bacillota</taxon>
        <taxon>Bacilli</taxon>
        <taxon>Bacillales</taxon>
        <taxon>Alicyclobacillaceae</taxon>
        <taxon>Alicyclobacillus</taxon>
    </lineage>
</organism>
<accession>A0A0P9CDI3</accession>
<feature type="transmembrane region" description="Helical" evidence="6">
    <location>
        <begin position="70"/>
        <end position="89"/>
    </location>
</feature>
<evidence type="ECO:0000313" key="8">
    <source>
        <dbReference type="Proteomes" id="UP000050482"/>
    </source>
</evidence>
<keyword evidence="4 6" id="KW-1133">Transmembrane helix</keyword>
<proteinExistence type="predicted"/>
<evidence type="ECO:0000256" key="2">
    <source>
        <dbReference type="ARBA" id="ARBA00022475"/>
    </source>
</evidence>
<name>A0A0P9CDI3_9BACL</name>
<feature type="transmembrane region" description="Helical" evidence="6">
    <location>
        <begin position="6"/>
        <end position="25"/>
    </location>
</feature>
<dbReference type="GO" id="GO:0005886">
    <property type="term" value="C:plasma membrane"/>
    <property type="evidence" value="ECO:0007669"/>
    <property type="project" value="UniProtKB-SubCell"/>
</dbReference>
<keyword evidence="8" id="KW-1185">Reference proteome</keyword>
<keyword evidence="5 6" id="KW-0472">Membrane</keyword>
<evidence type="ECO:0000256" key="5">
    <source>
        <dbReference type="ARBA" id="ARBA00023136"/>
    </source>
</evidence>
<comment type="caution">
    <text evidence="7">The sequence shown here is derived from an EMBL/GenBank/DDBJ whole genome shotgun (WGS) entry which is preliminary data.</text>
</comment>
<evidence type="ECO:0000256" key="4">
    <source>
        <dbReference type="ARBA" id="ARBA00022989"/>
    </source>
</evidence>
<reference evidence="7 8" key="1">
    <citation type="submission" date="2015-09" db="EMBL/GenBank/DDBJ databases">
        <title>Draft genome sequence of Alicyclobacillus ferrooxydans DSM 22381.</title>
        <authorList>
            <person name="Hemp J."/>
        </authorList>
    </citation>
    <scope>NUCLEOTIDE SEQUENCE [LARGE SCALE GENOMIC DNA]</scope>
    <source>
        <strain evidence="7 8">TC-34</strain>
    </source>
</reference>
<feature type="transmembrane region" description="Helical" evidence="6">
    <location>
        <begin position="225"/>
        <end position="247"/>
    </location>
</feature>
<evidence type="ECO:0000313" key="7">
    <source>
        <dbReference type="EMBL" id="KPV40896.1"/>
    </source>
</evidence>
<evidence type="ECO:0000256" key="6">
    <source>
        <dbReference type="SAM" id="Phobius"/>
    </source>
</evidence>
<dbReference type="Pfam" id="PF09678">
    <property type="entry name" value="Caa3_CtaG"/>
    <property type="match status" value="1"/>
</dbReference>
<dbReference type="Proteomes" id="UP000050482">
    <property type="component" value="Unassembled WGS sequence"/>
</dbReference>
<keyword evidence="3 6" id="KW-0812">Transmembrane</keyword>
<keyword evidence="2" id="KW-1003">Cell membrane</keyword>
<dbReference type="AlphaFoldDB" id="A0A0P9CDI3"/>
<feature type="transmembrane region" description="Helical" evidence="6">
    <location>
        <begin position="142"/>
        <end position="162"/>
    </location>
</feature>
<feature type="transmembrane region" description="Helical" evidence="6">
    <location>
        <begin position="110"/>
        <end position="136"/>
    </location>
</feature>
<evidence type="ECO:0000256" key="3">
    <source>
        <dbReference type="ARBA" id="ARBA00022692"/>
    </source>
</evidence>
<dbReference type="InterPro" id="IPR019108">
    <property type="entry name" value="Caa3_assmbl_CtaG-rel"/>
</dbReference>
<dbReference type="EMBL" id="LJCO01000096">
    <property type="protein sequence ID" value="KPV40896.1"/>
    <property type="molecule type" value="Genomic_DNA"/>
</dbReference>
<evidence type="ECO:0000256" key="1">
    <source>
        <dbReference type="ARBA" id="ARBA00004651"/>
    </source>
</evidence>
<dbReference type="STRING" id="471514.AN477_21735"/>